<protein>
    <submittedName>
        <fullName evidence="2">Uncharacterized protein</fullName>
    </submittedName>
</protein>
<evidence type="ECO:0000313" key="3">
    <source>
        <dbReference type="Proteomes" id="UP000018721"/>
    </source>
</evidence>
<sequence>MQYLGSLEVPDRAGTVKSAARATFVHINAQKVLVAQKFSRTATDTGRSKDTGRLPSTPPRSVKCGTNNSSTQGTDASAELILVGSFRLMMGHGAEYAHRFAVAAQEGHTHILQYLAEQIDEALFRAAMGARLNTVKWLAERCTFGNFSRIV</sequence>
<evidence type="ECO:0000256" key="1">
    <source>
        <dbReference type="SAM" id="MobiDB-lite"/>
    </source>
</evidence>
<keyword evidence="3" id="KW-1185">Reference proteome</keyword>
<reference evidence="2 3" key="1">
    <citation type="submission" date="2013-11" db="EMBL/GenBank/DDBJ databases">
        <title>The Genome Sequence of Phytophthora parasitica P1569.</title>
        <authorList>
            <consortium name="The Broad Institute Genomics Platform"/>
            <person name="Russ C."/>
            <person name="Tyler B."/>
            <person name="Panabieres F."/>
            <person name="Shan W."/>
            <person name="Tripathy S."/>
            <person name="Grunwald N."/>
            <person name="Machado M."/>
            <person name="Johnson C.S."/>
            <person name="Arredondo F."/>
            <person name="Hong C."/>
            <person name="Coffey M."/>
            <person name="Young S.K."/>
            <person name="Zeng Q."/>
            <person name="Gargeya S."/>
            <person name="Fitzgerald M."/>
            <person name="Abouelleil A."/>
            <person name="Alvarado L."/>
            <person name="Chapman S.B."/>
            <person name="Gainer-Dewar J."/>
            <person name="Goldberg J."/>
            <person name="Griggs A."/>
            <person name="Gujja S."/>
            <person name="Hansen M."/>
            <person name="Howarth C."/>
            <person name="Imamovic A."/>
            <person name="Ireland A."/>
            <person name="Larimer J."/>
            <person name="McCowan C."/>
            <person name="Murphy C."/>
            <person name="Pearson M."/>
            <person name="Poon T.W."/>
            <person name="Priest M."/>
            <person name="Roberts A."/>
            <person name="Saif S."/>
            <person name="Shea T."/>
            <person name="Sykes S."/>
            <person name="Wortman J."/>
            <person name="Nusbaum C."/>
            <person name="Birren B."/>
        </authorList>
    </citation>
    <scope>NUCLEOTIDE SEQUENCE [LARGE SCALE GENOMIC DNA]</scope>
    <source>
        <strain evidence="2 3">P1569</strain>
    </source>
</reference>
<feature type="region of interest" description="Disordered" evidence="1">
    <location>
        <begin position="43"/>
        <end position="72"/>
    </location>
</feature>
<evidence type="ECO:0000313" key="2">
    <source>
        <dbReference type="EMBL" id="ETI33285.1"/>
    </source>
</evidence>
<comment type="caution">
    <text evidence="2">The sequence shown here is derived from an EMBL/GenBank/DDBJ whole genome shotgun (WGS) entry which is preliminary data.</text>
</comment>
<organism evidence="2 3">
    <name type="scientific">Phytophthora nicotianae P1569</name>
    <dbReference type="NCBI Taxonomy" id="1317065"/>
    <lineage>
        <taxon>Eukaryota</taxon>
        <taxon>Sar</taxon>
        <taxon>Stramenopiles</taxon>
        <taxon>Oomycota</taxon>
        <taxon>Peronosporomycetes</taxon>
        <taxon>Peronosporales</taxon>
        <taxon>Peronosporaceae</taxon>
        <taxon>Phytophthora</taxon>
    </lineage>
</organism>
<accession>V9E2E1</accession>
<proteinExistence type="predicted"/>
<dbReference type="EMBL" id="ANIZ01003487">
    <property type="protein sequence ID" value="ETI33285.1"/>
    <property type="molecule type" value="Genomic_DNA"/>
</dbReference>
<gene>
    <name evidence="2" type="ORF">F443_20026</name>
</gene>
<dbReference type="Proteomes" id="UP000018721">
    <property type="component" value="Unassembled WGS sequence"/>
</dbReference>
<dbReference type="HOGENOM" id="CLU_1735075_0_0_1"/>
<name>V9E2E1_PHYNI</name>
<dbReference type="AlphaFoldDB" id="V9E2E1"/>